<dbReference type="Proteomes" id="UP000028990">
    <property type="component" value="Unassembled WGS sequence"/>
</dbReference>
<evidence type="ECO:0000313" key="2">
    <source>
        <dbReference type="EMBL" id="KFO31717.1"/>
    </source>
</evidence>
<reference evidence="2 3" key="1">
    <citation type="submission" date="2013-11" db="EMBL/GenBank/DDBJ databases">
        <title>The Damaraland mole rat (Fukomys damarensis) genome and evolution of African mole rats.</title>
        <authorList>
            <person name="Gladyshev V.N."/>
            <person name="Fang X."/>
        </authorList>
    </citation>
    <scope>NUCLEOTIDE SEQUENCE [LARGE SCALE GENOMIC DNA]</scope>
    <source>
        <tissue evidence="2">Liver</tissue>
    </source>
</reference>
<proteinExistence type="predicted"/>
<keyword evidence="3" id="KW-1185">Reference proteome</keyword>
<dbReference type="EMBL" id="KN122248">
    <property type="protein sequence ID" value="KFO31717.1"/>
    <property type="molecule type" value="Genomic_DNA"/>
</dbReference>
<feature type="region of interest" description="Disordered" evidence="1">
    <location>
        <begin position="53"/>
        <end position="78"/>
    </location>
</feature>
<name>A0A091DKY7_FUKDA</name>
<dbReference type="AlphaFoldDB" id="A0A091DKY7"/>
<evidence type="ECO:0000256" key="1">
    <source>
        <dbReference type="SAM" id="MobiDB-lite"/>
    </source>
</evidence>
<sequence>MASVSYRAPLSKAVGKRMIVTVSKPLWTSCDPADVTAALSAIRAVSSPPSIPGCGPARLLGKSQSDRERPTFCIDPGP</sequence>
<accession>A0A091DKY7</accession>
<organism evidence="2 3">
    <name type="scientific">Fukomys damarensis</name>
    <name type="common">Damaraland mole rat</name>
    <name type="synonym">Cryptomys damarensis</name>
    <dbReference type="NCBI Taxonomy" id="885580"/>
    <lineage>
        <taxon>Eukaryota</taxon>
        <taxon>Metazoa</taxon>
        <taxon>Chordata</taxon>
        <taxon>Craniata</taxon>
        <taxon>Vertebrata</taxon>
        <taxon>Euteleostomi</taxon>
        <taxon>Mammalia</taxon>
        <taxon>Eutheria</taxon>
        <taxon>Euarchontoglires</taxon>
        <taxon>Glires</taxon>
        <taxon>Rodentia</taxon>
        <taxon>Hystricomorpha</taxon>
        <taxon>Bathyergidae</taxon>
        <taxon>Fukomys</taxon>
    </lineage>
</organism>
<gene>
    <name evidence="2" type="ORF">H920_06916</name>
</gene>
<protein>
    <submittedName>
        <fullName evidence="2">Uncharacterized protein</fullName>
    </submittedName>
</protein>
<evidence type="ECO:0000313" key="3">
    <source>
        <dbReference type="Proteomes" id="UP000028990"/>
    </source>
</evidence>